<dbReference type="RefSeq" id="WP_097651428.1">
    <property type="nucleotide sequence ID" value="NZ_LYXE01000063.1"/>
</dbReference>
<name>A0A2H3KNG9_9CHLR</name>
<protein>
    <submittedName>
        <fullName evidence="4">NADPH quinone oxidoreductase</fullName>
    </submittedName>
</protein>
<dbReference type="EMBL" id="LYXE01000063">
    <property type="protein sequence ID" value="PDV99662.1"/>
    <property type="molecule type" value="Genomic_DNA"/>
</dbReference>
<dbReference type="Gene3D" id="3.40.50.360">
    <property type="match status" value="1"/>
</dbReference>
<keyword evidence="5" id="KW-1185">Reference proteome</keyword>
<proteinExistence type="inferred from homology"/>
<sequence length="222" mass="25457">MKAFLVYWHPEPQSFNHAMFVTAQATLTRLGAEVKTSDLYAMAFDPVSSRKNFRTVRDPAFLKLQTEEIYASEHQGFATDLDEEMAKLEWCDLMIWQFPLWWFGLPATMKGWVDRVFAMGRIYGGRRMYEGGAFRGKRALLSLTTGGPAQAYVKHGFHGDIHTILKPIQHGMLQFVGFDVLAPQVVYGPVRMSDAQRQAELDRFAQRLGRLDQETPLAWETY</sequence>
<comment type="similarity">
    <text evidence="1">Belongs to the NAD(P)H dehydrogenase (quinone) family.</text>
</comment>
<comment type="caution">
    <text evidence="4">The sequence shown here is derived from an EMBL/GenBank/DDBJ whole genome shotgun (WGS) entry which is preliminary data.</text>
</comment>
<gene>
    <name evidence="4" type="ORF">A9Q02_00100</name>
</gene>
<evidence type="ECO:0000256" key="2">
    <source>
        <dbReference type="ARBA" id="ARBA00023002"/>
    </source>
</evidence>
<dbReference type="Proteomes" id="UP000220922">
    <property type="component" value="Unassembled WGS sequence"/>
</dbReference>
<dbReference type="SUPFAM" id="SSF52218">
    <property type="entry name" value="Flavoproteins"/>
    <property type="match status" value="1"/>
</dbReference>
<evidence type="ECO:0000256" key="1">
    <source>
        <dbReference type="ARBA" id="ARBA00006252"/>
    </source>
</evidence>
<dbReference type="Pfam" id="PF02525">
    <property type="entry name" value="Flavodoxin_2"/>
    <property type="match status" value="1"/>
</dbReference>
<evidence type="ECO:0000313" key="4">
    <source>
        <dbReference type="EMBL" id="PDV99662.1"/>
    </source>
</evidence>
<dbReference type="PANTHER" id="PTHR10204:SF34">
    <property type="entry name" value="NAD(P)H DEHYDROGENASE [QUINONE] 1 ISOFORM 1"/>
    <property type="match status" value="1"/>
</dbReference>
<dbReference type="InterPro" id="IPR051545">
    <property type="entry name" value="NAD(P)H_dehydrogenase_qn"/>
</dbReference>
<evidence type="ECO:0000313" key="5">
    <source>
        <dbReference type="Proteomes" id="UP000220922"/>
    </source>
</evidence>
<dbReference type="GO" id="GO:0005829">
    <property type="term" value="C:cytosol"/>
    <property type="evidence" value="ECO:0007669"/>
    <property type="project" value="TreeGrafter"/>
</dbReference>
<dbReference type="AlphaFoldDB" id="A0A2H3KNG9"/>
<organism evidence="4 5">
    <name type="scientific">Candidatus Chloroploca asiatica</name>
    <dbReference type="NCBI Taxonomy" id="1506545"/>
    <lineage>
        <taxon>Bacteria</taxon>
        <taxon>Bacillati</taxon>
        <taxon>Chloroflexota</taxon>
        <taxon>Chloroflexia</taxon>
        <taxon>Chloroflexales</taxon>
        <taxon>Chloroflexineae</taxon>
        <taxon>Oscillochloridaceae</taxon>
        <taxon>Candidatus Chloroploca</taxon>
    </lineage>
</organism>
<feature type="domain" description="Flavodoxin-like fold" evidence="3">
    <location>
        <begin position="1"/>
        <end position="208"/>
    </location>
</feature>
<dbReference type="PANTHER" id="PTHR10204">
    <property type="entry name" value="NAD P H OXIDOREDUCTASE-RELATED"/>
    <property type="match status" value="1"/>
</dbReference>
<reference evidence="4 5" key="1">
    <citation type="submission" date="2016-05" db="EMBL/GenBank/DDBJ databases">
        <authorList>
            <person name="Lavstsen T."/>
            <person name="Jespersen J.S."/>
        </authorList>
    </citation>
    <scope>NUCLEOTIDE SEQUENCE [LARGE SCALE GENOMIC DNA]</scope>
    <source>
        <strain evidence="4 5">B7-9</strain>
    </source>
</reference>
<dbReference type="GO" id="GO:0003955">
    <property type="term" value="F:NAD(P)H dehydrogenase (quinone) activity"/>
    <property type="evidence" value="ECO:0007669"/>
    <property type="project" value="TreeGrafter"/>
</dbReference>
<accession>A0A2H3KNG9</accession>
<dbReference type="InterPro" id="IPR003680">
    <property type="entry name" value="Flavodoxin_fold"/>
</dbReference>
<dbReference type="InterPro" id="IPR029039">
    <property type="entry name" value="Flavoprotein-like_sf"/>
</dbReference>
<keyword evidence="2" id="KW-0560">Oxidoreductase</keyword>
<dbReference type="OrthoDB" id="9798454at2"/>
<evidence type="ECO:0000259" key="3">
    <source>
        <dbReference type="Pfam" id="PF02525"/>
    </source>
</evidence>